<feature type="domain" description="Inositolphosphotransferase Aur1/Ipt1" evidence="6">
    <location>
        <begin position="55"/>
        <end position="234"/>
    </location>
</feature>
<dbReference type="InterPro" id="IPR052185">
    <property type="entry name" value="IPC_Synthase-Related"/>
</dbReference>
<evidence type="ECO:0000256" key="2">
    <source>
        <dbReference type="ARBA" id="ARBA00022692"/>
    </source>
</evidence>
<feature type="transmembrane region" description="Helical" evidence="5">
    <location>
        <begin position="12"/>
        <end position="33"/>
    </location>
</feature>
<dbReference type="PANTHER" id="PTHR31310">
    <property type="match status" value="1"/>
</dbReference>
<reference evidence="7" key="1">
    <citation type="submission" date="2020-05" db="EMBL/GenBank/DDBJ databases">
        <authorList>
            <person name="Chiriac C."/>
            <person name="Salcher M."/>
            <person name="Ghai R."/>
            <person name="Kavagutti S V."/>
        </authorList>
    </citation>
    <scope>NUCLEOTIDE SEQUENCE</scope>
</reference>
<dbReference type="PANTHER" id="PTHR31310:SF7">
    <property type="entry name" value="PA-PHOSPHATASE RELATED-FAMILY PROTEIN DDB_G0268928"/>
    <property type="match status" value="1"/>
</dbReference>
<feature type="transmembrane region" description="Helical" evidence="5">
    <location>
        <begin position="223"/>
        <end position="241"/>
    </location>
</feature>
<proteinExistence type="predicted"/>
<dbReference type="CDD" id="cd03386">
    <property type="entry name" value="PAP2_Aur1_like"/>
    <property type="match status" value="1"/>
</dbReference>
<gene>
    <name evidence="7" type="ORF">UFOPK3423_00858</name>
</gene>
<comment type="subcellular location">
    <subcellularLocation>
        <location evidence="1">Membrane</location>
        <topology evidence="1">Multi-pass membrane protein</topology>
    </subcellularLocation>
</comment>
<dbReference type="AlphaFoldDB" id="A0A6J7E0A7"/>
<feature type="transmembrane region" description="Helical" evidence="5">
    <location>
        <begin position="199"/>
        <end position="217"/>
    </location>
</feature>
<sequence length="257" mass="28115">MRARVERISARLPNGIWDVVVQVSLMLVLYLSYRLIRGVIDDPQGTAAAFAHGRSIIDLERSLGIFVEPDLQNLFGATGVVADFASWTYINAQMTVTLAALVYLYVAHNRSFYFVRNMFIVSWCIALAGYTLYPAAPPRFFPEWGFVDSVASFTGVQPTDAAADALFNPYAAVPSMHVAFALMIGVPLAKLAQRRAVRIFWMMYPVLVTFVIVVTANHFLTDAVLGALTAAMAAGGAVSLARTRAAWRFQPAQATAV</sequence>
<keyword evidence="2 5" id="KW-0812">Transmembrane</keyword>
<dbReference type="EMBL" id="CAFBLQ010000080">
    <property type="protein sequence ID" value="CAB4873203.1"/>
    <property type="molecule type" value="Genomic_DNA"/>
</dbReference>
<evidence type="ECO:0000256" key="5">
    <source>
        <dbReference type="SAM" id="Phobius"/>
    </source>
</evidence>
<feature type="transmembrane region" description="Helical" evidence="5">
    <location>
        <begin position="84"/>
        <end position="106"/>
    </location>
</feature>
<organism evidence="7">
    <name type="scientific">freshwater metagenome</name>
    <dbReference type="NCBI Taxonomy" id="449393"/>
    <lineage>
        <taxon>unclassified sequences</taxon>
        <taxon>metagenomes</taxon>
        <taxon>ecological metagenomes</taxon>
    </lineage>
</organism>
<evidence type="ECO:0000256" key="4">
    <source>
        <dbReference type="ARBA" id="ARBA00023136"/>
    </source>
</evidence>
<protein>
    <submittedName>
        <fullName evidence="7">Unannotated protein</fullName>
    </submittedName>
</protein>
<evidence type="ECO:0000259" key="6">
    <source>
        <dbReference type="Pfam" id="PF14378"/>
    </source>
</evidence>
<evidence type="ECO:0000256" key="3">
    <source>
        <dbReference type="ARBA" id="ARBA00022989"/>
    </source>
</evidence>
<evidence type="ECO:0000313" key="7">
    <source>
        <dbReference type="EMBL" id="CAB4873203.1"/>
    </source>
</evidence>
<dbReference type="InterPro" id="IPR026841">
    <property type="entry name" value="Aur1/Ipt1"/>
</dbReference>
<keyword evidence="3 5" id="KW-1133">Transmembrane helix</keyword>
<dbReference type="GO" id="GO:0016020">
    <property type="term" value="C:membrane"/>
    <property type="evidence" value="ECO:0007669"/>
    <property type="project" value="UniProtKB-SubCell"/>
</dbReference>
<feature type="transmembrane region" description="Helical" evidence="5">
    <location>
        <begin position="113"/>
        <end position="133"/>
    </location>
</feature>
<accession>A0A6J7E0A7</accession>
<dbReference type="Pfam" id="PF14378">
    <property type="entry name" value="PAP2_3"/>
    <property type="match status" value="1"/>
</dbReference>
<keyword evidence="4 5" id="KW-0472">Membrane</keyword>
<name>A0A6J7E0A7_9ZZZZ</name>
<feature type="transmembrane region" description="Helical" evidence="5">
    <location>
        <begin position="170"/>
        <end position="192"/>
    </location>
</feature>
<evidence type="ECO:0000256" key="1">
    <source>
        <dbReference type="ARBA" id="ARBA00004141"/>
    </source>
</evidence>